<feature type="non-terminal residue" evidence="3">
    <location>
        <position position="1"/>
    </location>
</feature>
<comment type="caution">
    <text evidence="3">The sequence shown here is derived from an EMBL/GenBank/DDBJ whole genome shotgun (WGS) entry which is preliminary data.</text>
</comment>
<keyword evidence="4" id="KW-1185">Reference proteome</keyword>
<dbReference type="EMBL" id="CAKKNE010000005">
    <property type="protein sequence ID" value="CAH0375559.1"/>
    <property type="molecule type" value="Genomic_DNA"/>
</dbReference>
<dbReference type="EMBL" id="CAKKNE010000001">
    <property type="protein sequence ID" value="CAH0363751.1"/>
    <property type="molecule type" value="Genomic_DNA"/>
</dbReference>
<name>A0A8J2SYP5_9STRA</name>
<reference evidence="3" key="1">
    <citation type="submission" date="2021-11" db="EMBL/GenBank/DDBJ databases">
        <authorList>
            <consortium name="Genoscope - CEA"/>
            <person name="William W."/>
        </authorList>
    </citation>
    <scope>NUCLEOTIDE SEQUENCE</scope>
</reference>
<evidence type="ECO:0000313" key="4">
    <source>
        <dbReference type="Proteomes" id="UP000789595"/>
    </source>
</evidence>
<dbReference type="AlphaFoldDB" id="A0A8J2SYP5"/>
<accession>A0A8J2SYP5</accession>
<dbReference type="Proteomes" id="UP000789595">
    <property type="component" value="Unassembled WGS sequence"/>
</dbReference>
<gene>
    <name evidence="2" type="ORF">PECAL_1P00830</name>
    <name evidence="3" type="ORF">PECAL_5P00890</name>
</gene>
<feature type="region of interest" description="Disordered" evidence="1">
    <location>
        <begin position="30"/>
        <end position="57"/>
    </location>
</feature>
<sequence length="221" mass="24409">PRRALVCRYASSVLRFSLTTPGKTPLVILFDRRRDDGAPRKPPPPERPRPRGAEQRHLPITGLVPLPRLLGGQHVARRAPDRRRRATPVHVRELVALRRDLGAQHGLGLVGPRCRSLGGAGALVRRREPRWRRGAAEPVVAEVLGHLVLNTITCQPRGDGSGSRSHELSSSECFLRPLVRFASSGAGQGQPFFGLFTTQLLVPRKDCGARRKLSELPAERR</sequence>
<evidence type="ECO:0000313" key="3">
    <source>
        <dbReference type="EMBL" id="CAH0375559.1"/>
    </source>
</evidence>
<evidence type="ECO:0000256" key="1">
    <source>
        <dbReference type="SAM" id="MobiDB-lite"/>
    </source>
</evidence>
<protein>
    <submittedName>
        <fullName evidence="3">Uncharacterized protein</fullName>
    </submittedName>
</protein>
<organism evidence="3 4">
    <name type="scientific">Pelagomonas calceolata</name>
    <dbReference type="NCBI Taxonomy" id="35677"/>
    <lineage>
        <taxon>Eukaryota</taxon>
        <taxon>Sar</taxon>
        <taxon>Stramenopiles</taxon>
        <taxon>Ochrophyta</taxon>
        <taxon>Pelagophyceae</taxon>
        <taxon>Pelagomonadales</taxon>
        <taxon>Pelagomonadaceae</taxon>
        <taxon>Pelagomonas</taxon>
    </lineage>
</organism>
<proteinExistence type="predicted"/>
<evidence type="ECO:0000313" key="2">
    <source>
        <dbReference type="EMBL" id="CAH0363751.1"/>
    </source>
</evidence>